<dbReference type="PANTHER" id="PTHR21304:SF0">
    <property type="entry name" value="MICOS COMPLEX SUBUNIT MIC10"/>
    <property type="match status" value="1"/>
</dbReference>
<evidence type="ECO:0000256" key="5">
    <source>
        <dbReference type="ARBA" id="ARBA00022792"/>
    </source>
</evidence>
<comment type="subcellular location">
    <subcellularLocation>
        <location evidence="2">Mitochondrion inner membrane</location>
        <topology evidence="2">Single-pass membrane protein</topology>
    </subcellularLocation>
</comment>
<evidence type="ECO:0000256" key="6">
    <source>
        <dbReference type="ARBA" id="ARBA00022989"/>
    </source>
</evidence>
<dbReference type="GO" id="GO:0061617">
    <property type="term" value="C:MICOS complex"/>
    <property type="evidence" value="ECO:0007669"/>
    <property type="project" value="InterPro"/>
</dbReference>
<feature type="region of interest" description="Disordered" evidence="9">
    <location>
        <begin position="96"/>
        <end position="139"/>
    </location>
</feature>
<comment type="function">
    <text evidence="1">Component of the MICOS complex, a large protein complex of the mitochondrial inner membrane that plays crucial roles in the maintenance of crista junctions, inner membrane architecture, and formation of contact sites to the outer membrane.</text>
</comment>
<protein>
    <submittedName>
        <fullName evidence="10 11">Uncharacterized protein</fullName>
    </submittedName>
</protein>
<dbReference type="GO" id="GO:0005739">
    <property type="term" value="C:mitochondrion"/>
    <property type="evidence" value="ECO:0000318"/>
    <property type="project" value="GO_Central"/>
</dbReference>
<reference evidence="10 12" key="2">
    <citation type="journal article" date="2018" name="Plant J.">
        <title>The Physcomitrella patens chromosome-scale assembly reveals moss genome structure and evolution.</title>
        <authorList>
            <person name="Lang D."/>
            <person name="Ullrich K.K."/>
            <person name="Murat F."/>
            <person name="Fuchs J."/>
            <person name="Jenkins J."/>
            <person name="Haas F.B."/>
            <person name="Piednoel M."/>
            <person name="Gundlach H."/>
            <person name="Van Bel M."/>
            <person name="Meyberg R."/>
            <person name="Vives C."/>
            <person name="Morata J."/>
            <person name="Symeonidi A."/>
            <person name="Hiss M."/>
            <person name="Muchero W."/>
            <person name="Kamisugi Y."/>
            <person name="Saleh O."/>
            <person name="Blanc G."/>
            <person name="Decker E.L."/>
            <person name="van Gessel N."/>
            <person name="Grimwood J."/>
            <person name="Hayes R.D."/>
            <person name="Graham S.W."/>
            <person name="Gunter L.E."/>
            <person name="McDaniel S.F."/>
            <person name="Hoernstein S.N.W."/>
            <person name="Larsson A."/>
            <person name="Li F.W."/>
            <person name="Perroud P.F."/>
            <person name="Phillips J."/>
            <person name="Ranjan P."/>
            <person name="Rokshar D.S."/>
            <person name="Rothfels C.J."/>
            <person name="Schneider L."/>
            <person name="Shu S."/>
            <person name="Stevenson D.W."/>
            <person name="Thummler F."/>
            <person name="Tillich M."/>
            <person name="Villarreal Aguilar J.C."/>
            <person name="Widiez T."/>
            <person name="Wong G.K."/>
            <person name="Wymore A."/>
            <person name="Zhang Y."/>
            <person name="Zimmer A.D."/>
            <person name="Quatrano R.S."/>
            <person name="Mayer K.F.X."/>
            <person name="Goodstein D."/>
            <person name="Casacuberta J.M."/>
            <person name="Vandepoele K."/>
            <person name="Reski R."/>
            <person name="Cuming A.C."/>
            <person name="Tuskan G.A."/>
            <person name="Maumus F."/>
            <person name="Salse J."/>
            <person name="Schmutz J."/>
            <person name="Rensing S.A."/>
        </authorList>
    </citation>
    <scope>NUCLEOTIDE SEQUENCE [LARGE SCALE GENOMIC DNA]</scope>
    <source>
        <strain evidence="11 12">cv. Gransden 2004</strain>
    </source>
</reference>
<evidence type="ECO:0000256" key="2">
    <source>
        <dbReference type="ARBA" id="ARBA00004434"/>
    </source>
</evidence>
<evidence type="ECO:0000256" key="9">
    <source>
        <dbReference type="SAM" id="MobiDB-lite"/>
    </source>
</evidence>
<sequence length="139" mass="15006">MNPNRRRIFLTGAMERPSQLQYDKNWDAAIDLTLRRFVYGSLSGAASALLLFRSPTTRWAAVAFGAGAGIGSAFTDSSRLFQNSIGGNLPFISSPSSSPAIVGDVQSSSVNPVPEPPKHIEAPKLERFEEPLVQEAQNS</sequence>
<evidence type="ECO:0000313" key="11">
    <source>
        <dbReference type="EnsemblPlants" id="Pp3c6_25110V3.1"/>
    </source>
</evidence>
<keyword evidence="7" id="KW-0496">Mitochondrion</keyword>
<dbReference type="Proteomes" id="UP000006727">
    <property type="component" value="Chromosome 6"/>
</dbReference>
<gene>
    <name evidence="11" type="primary">LOC112283828</name>
    <name evidence="10" type="ORF">PHYPA_009456</name>
</gene>
<dbReference type="EnsemblPlants" id="Pp3c6_25110V3.1">
    <property type="protein sequence ID" value="Pp3c6_25110V3.1"/>
    <property type="gene ID" value="Pp3c6_25110"/>
</dbReference>
<dbReference type="PaxDb" id="3218-PP1S53_177V6.1"/>
<keyword evidence="12" id="KW-1185">Reference proteome</keyword>
<keyword evidence="4" id="KW-0812">Transmembrane</keyword>
<dbReference type="InterPro" id="IPR007512">
    <property type="entry name" value="Mic10"/>
</dbReference>
<dbReference type="AlphaFoldDB" id="A0A2K1KH19"/>
<evidence type="ECO:0000256" key="3">
    <source>
        <dbReference type="ARBA" id="ARBA00006792"/>
    </source>
</evidence>
<evidence type="ECO:0000256" key="1">
    <source>
        <dbReference type="ARBA" id="ARBA00002689"/>
    </source>
</evidence>
<accession>A0A2K1KH19</accession>
<name>A0A2K1KH19_PHYPA</name>
<organism evidence="10">
    <name type="scientific">Physcomitrium patens</name>
    <name type="common">Spreading-leaved earth moss</name>
    <name type="synonym">Physcomitrella patens</name>
    <dbReference type="NCBI Taxonomy" id="3218"/>
    <lineage>
        <taxon>Eukaryota</taxon>
        <taxon>Viridiplantae</taxon>
        <taxon>Streptophyta</taxon>
        <taxon>Embryophyta</taxon>
        <taxon>Bryophyta</taxon>
        <taxon>Bryophytina</taxon>
        <taxon>Bryopsida</taxon>
        <taxon>Funariidae</taxon>
        <taxon>Funariales</taxon>
        <taxon>Funariaceae</taxon>
        <taxon>Physcomitrium</taxon>
    </lineage>
</organism>
<keyword evidence="8" id="KW-0472">Membrane</keyword>
<evidence type="ECO:0000256" key="8">
    <source>
        <dbReference type="ARBA" id="ARBA00023136"/>
    </source>
</evidence>
<dbReference type="Gramene" id="Pp3c6_25110V3.1">
    <property type="protein sequence ID" value="Pp3c6_25110V3.1"/>
    <property type="gene ID" value="Pp3c6_25110"/>
</dbReference>
<feature type="compositionally biased region" description="Basic and acidic residues" evidence="9">
    <location>
        <begin position="116"/>
        <end position="130"/>
    </location>
</feature>
<dbReference type="PANTHER" id="PTHR21304">
    <property type="entry name" value="MICOS COMPLEX SUBUNIT MIC10"/>
    <property type="match status" value="1"/>
</dbReference>
<reference evidence="11" key="3">
    <citation type="submission" date="2020-12" db="UniProtKB">
        <authorList>
            <consortium name="EnsemblPlants"/>
        </authorList>
    </citation>
    <scope>IDENTIFICATION</scope>
</reference>
<proteinExistence type="inferred from homology"/>
<evidence type="ECO:0000313" key="12">
    <source>
        <dbReference type="Proteomes" id="UP000006727"/>
    </source>
</evidence>
<comment type="similarity">
    <text evidence="3">Belongs to the MICOS complex subunit Mic10 family.</text>
</comment>
<dbReference type="EMBL" id="ABEU02000006">
    <property type="protein sequence ID" value="PNR53081.1"/>
    <property type="molecule type" value="Genomic_DNA"/>
</dbReference>
<reference evidence="10 12" key="1">
    <citation type="journal article" date="2008" name="Science">
        <title>The Physcomitrella genome reveals evolutionary insights into the conquest of land by plants.</title>
        <authorList>
            <person name="Rensing S."/>
            <person name="Lang D."/>
            <person name="Zimmer A."/>
            <person name="Terry A."/>
            <person name="Salamov A."/>
            <person name="Shapiro H."/>
            <person name="Nishiyama T."/>
            <person name="Perroud P.-F."/>
            <person name="Lindquist E."/>
            <person name="Kamisugi Y."/>
            <person name="Tanahashi T."/>
            <person name="Sakakibara K."/>
            <person name="Fujita T."/>
            <person name="Oishi K."/>
            <person name="Shin-I T."/>
            <person name="Kuroki Y."/>
            <person name="Toyoda A."/>
            <person name="Suzuki Y."/>
            <person name="Hashimoto A."/>
            <person name="Yamaguchi K."/>
            <person name="Sugano A."/>
            <person name="Kohara Y."/>
            <person name="Fujiyama A."/>
            <person name="Anterola A."/>
            <person name="Aoki S."/>
            <person name="Ashton N."/>
            <person name="Barbazuk W.B."/>
            <person name="Barker E."/>
            <person name="Bennetzen J."/>
            <person name="Bezanilla M."/>
            <person name="Blankenship R."/>
            <person name="Cho S.H."/>
            <person name="Dutcher S."/>
            <person name="Estelle M."/>
            <person name="Fawcett J.A."/>
            <person name="Gundlach H."/>
            <person name="Hanada K."/>
            <person name="Heyl A."/>
            <person name="Hicks K.A."/>
            <person name="Hugh J."/>
            <person name="Lohr M."/>
            <person name="Mayer K."/>
            <person name="Melkozernov A."/>
            <person name="Murata T."/>
            <person name="Nelson D."/>
            <person name="Pils B."/>
            <person name="Prigge M."/>
            <person name="Reiss B."/>
            <person name="Renner T."/>
            <person name="Rombauts S."/>
            <person name="Rushton P."/>
            <person name="Sanderfoot A."/>
            <person name="Schween G."/>
            <person name="Shiu S.-H."/>
            <person name="Stueber K."/>
            <person name="Theodoulou F.L."/>
            <person name="Tu H."/>
            <person name="Van de Peer Y."/>
            <person name="Verrier P.J."/>
            <person name="Waters E."/>
            <person name="Wood A."/>
            <person name="Yang L."/>
            <person name="Cove D."/>
            <person name="Cuming A."/>
            <person name="Hasebe M."/>
            <person name="Lucas S."/>
            <person name="Mishler D.B."/>
            <person name="Reski R."/>
            <person name="Grigoriev I."/>
            <person name="Quatrano R.S."/>
            <person name="Boore J.L."/>
        </authorList>
    </citation>
    <scope>NUCLEOTIDE SEQUENCE [LARGE SCALE GENOMIC DNA]</scope>
    <source>
        <strain evidence="11 12">cv. Gransden 2004</strain>
    </source>
</reference>
<evidence type="ECO:0000313" key="10">
    <source>
        <dbReference type="EMBL" id="PNR53081.1"/>
    </source>
</evidence>
<evidence type="ECO:0000256" key="7">
    <source>
        <dbReference type="ARBA" id="ARBA00023128"/>
    </source>
</evidence>
<dbReference type="Pfam" id="PF04418">
    <property type="entry name" value="DUF543"/>
    <property type="match status" value="1"/>
</dbReference>
<dbReference type="STRING" id="3218.A0A2K1KH19"/>
<keyword evidence="6" id="KW-1133">Transmembrane helix</keyword>
<keyword evidence="5" id="KW-0999">Mitochondrion inner membrane</keyword>
<evidence type="ECO:0000256" key="4">
    <source>
        <dbReference type="ARBA" id="ARBA00022692"/>
    </source>
</evidence>